<sequence length="82" mass="9257">MLPAFRLTIIRLATVPSWYCTRSLRCTTFPRSSARRRSFFSDFSRLNSAMRLSPAEYGCRRFIGLFKDHTSGFSGVGVKAAA</sequence>
<comment type="caution">
    <text evidence="1">The sequence shown here is derived from an EMBL/GenBank/DDBJ whole genome shotgun (WGS) entry which is preliminary data.</text>
</comment>
<gene>
    <name evidence="1" type="ORF">ASZ90_010716</name>
</gene>
<name>A0A0W8FF72_9ZZZZ</name>
<accession>A0A0W8FF72</accession>
<evidence type="ECO:0000313" key="1">
    <source>
        <dbReference type="EMBL" id="KUG19558.1"/>
    </source>
</evidence>
<proteinExistence type="predicted"/>
<dbReference type="EMBL" id="LNQE01001276">
    <property type="protein sequence ID" value="KUG19558.1"/>
    <property type="molecule type" value="Genomic_DNA"/>
</dbReference>
<reference evidence="1" key="1">
    <citation type="journal article" date="2015" name="Proc. Natl. Acad. Sci. U.S.A.">
        <title>Networks of energetic and metabolic interactions define dynamics in microbial communities.</title>
        <authorList>
            <person name="Embree M."/>
            <person name="Liu J.K."/>
            <person name="Al-Bassam M.M."/>
            <person name="Zengler K."/>
        </authorList>
    </citation>
    <scope>NUCLEOTIDE SEQUENCE</scope>
</reference>
<organism evidence="1">
    <name type="scientific">hydrocarbon metagenome</name>
    <dbReference type="NCBI Taxonomy" id="938273"/>
    <lineage>
        <taxon>unclassified sequences</taxon>
        <taxon>metagenomes</taxon>
        <taxon>ecological metagenomes</taxon>
    </lineage>
</organism>
<protein>
    <submittedName>
        <fullName evidence="1">Uncharacterized protein</fullName>
    </submittedName>
</protein>
<dbReference type="AlphaFoldDB" id="A0A0W8FF72"/>